<evidence type="ECO:0000256" key="12">
    <source>
        <dbReference type="SAM" id="Phobius"/>
    </source>
</evidence>
<evidence type="ECO:0000256" key="10">
    <source>
        <dbReference type="ARBA" id="ARBA00023136"/>
    </source>
</evidence>
<feature type="transmembrane region" description="Helical" evidence="12">
    <location>
        <begin position="204"/>
        <end position="226"/>
    </location>
</feature>
<dbReference type="Proteomes" id="UP000192917">
    <property type="component" value="Unassembled WGS sequence"/>
</dbReference>
<evidence type="ECO:0000313" key="15">
    <source>
        <dbReference type="Proteomes" id="UP000192917"/>
    </source>
</evidence>
<dbReference type="RefSeq" id="WP_085122833.1">
    <property type="nucleotide sequence ID" value="NZ_FWZX01000007.1"/>
</dbReference>
<keyword evidence="3" id="KW-0813">Transport</keyword>
<feature type="transmembrane region" description="Helical" evidence="12">
    <location>
        <begin position="104"/>
        <end position="126"/>
    </location>
</feature>
<gene>
    <name evidence="14" type="ORF">SAMN05428998_107136</name>
</gene>
<proteinExistence type="inferred from homology"/>
<reference evidence="14 15" key="1">
    <citation type="submission" date="2017-04" db="EMBL/GenBank/DDBJ databases">
        <authorList>
            <person name="Afonso C.L."/>
            <person name="Miller P.J."/>
            <person name="Scott M.A."/>
            <person name="Spackman E."/>
            <person name="Goraichik I."/>
            <person name="Dimitrov K.M."/>
            <person name="Suarez D.L."/>
            <person name="Swayne D.E."/>
        </authorList>
    </citation>
    <scope>NUCLEOTIDE SEQUENCE [LARGE SCALE GENOMIC DNA]</scope>
    <source>
        <strain evidence="14 15">USBA 355</strain>
    </source>
</reference>
<keyword evidence="7 12" id="KW-1133">Transmembrane helix</keyword>
<protein>
    <submittedName>
        <fullName evidence="14">Sodium/proton antiporter, CPA1 family</fullName>
    </submittedName>
</protein>
<feature type="domain" description="Cation/H+ exchanger transmembrane" evidence="13">
    <location>
        <begin position="17"/>
        <end position="413"/>
    </location>
</feature>
<keyword evidence="8" id="KW-0915">Sodium</keyword>
<dbReference type="InterPro" id="IPR006153">
    <property type="entry name" value="Cation/H_exchanger_TM"/>
</dbReference>
<evidence type="ECO:0000259" key="13">
    <source>
        <dbReference type="Pfam" id="PF00999"/>
    </source>
</evidence>
<keyword evidence="10 12" id="KW-0472">Membrane</keyword>
<keyword evidence="11" id="KW-0739">Sodium transport</keyword>
<sequence>MASAPSLFDGLAVLLTLTAVFGWLNLRFLRLPQSIALLTTGLIVSGVVLVGRQVAPEFAGFTTGLVAALDRLDFSRAVLDGVLAFILFAGALQIDFDELRDRLLPIGILATVGTLISTAMVTGLFWGAARLLDFPLPAAWALVFAALISPTDPVAVMATLRGSKLPKRVAMVMEGESLFNDGVGVVLFLAFLATATGAEAPDPLSIGGGVLLESLGGIVLGAAAGWLTYRAMRLVDEYVVEVMLSLALVTGTYALAQHIHVSGPIAMVVAGLVIGNRGMARGMSEQTRHYVGAFWLLVGEILNALLFLLIGLEVLVLDLDFNHLLLALLAIPIALFARFAAVATPMLATAWRKGVRLAPVTLLTWGGVRGGISIALALSIRSPDYRDTILTATYAVVLFTVVLLGLTIGPVTRRLYPGQRALDGGPDGA</sequence>
<keyword evidence="9" id="KW-0406">Ion transport</keyword>
<feature type="transmembrane region" description="Helical" evidence="12">
    <location>
        <begin position="291"/>
        <end position="312"/>
    </location>
</feature>
<dbReference type="GO" id="GO:0015386">
    <property type="term" value="F:potassium:proton antiporter activity"/>
    <property type="evidence" value="ECO:0007669"/>
    <property type="project" value="TreeGrafter"/>
</dbReference>
<evidence type="ECO:0000256" key="8">
    <source>
        <dbReference type="ARBA" id="ARBA00023053"/>
    </source>
</evidence>
<dbReference type="GO" id="GO:0005886">
    <property type="term" value="C:plasma membrane"/>
    <property type="evidence" value="ECO:0007669"/>
    <property type="project" value="UniProtKB-SubCell"/>
</dbReference>
<feature type="transmembrane region" description="Helical" evidence="12">
    <location>
        <begin position="360"/>
        <end position="380"/>
    </location>
</feature>
<evidence type="ECO:0000256" key="9">
    <source>
        <dbReference type="ARBA" id="ARBA00023065"/>
    </source>
</evidence>
<evidence type="ECO:0000256" key="5">
    <source>
        <dbReference type="ARBA" id="ARBA00022475"/>
    </source>
</evidence>
<dbReference type="EMBL" id="FWZX01000007">
    <property type="protein sequence ID" value="SMF21837.1"/>
    <property type="molecule type" value="Genomic_DNA"/>
</dbReference>
<dbReference type="STRING" id="560819.SAMN05428998_107136"/>
<evidence type="ECO:0000256" key="3">
    <source>
        <dbReference type="ARBA" id="ARBA00022448"/>
    </source>
</evidence>
<dbReference type="AlphaFoldDB" id="A0A1Y6BWF6"/>
<evidence type="ECO:0000256" key="4">
    <source>
        <dbReference type="ARBA" id="ARBA00022449"/>
    </source>
</evidence>
<dbReference type="Pfam" id="PF00999">
    <property type="entry name" value="Na_H_Exchanger"/>
    <property type="match status" value="1"/>
</dbReference>
<feature type="transmembrane region" description="Helical" evidence="12">
    <location>
        <begin position="178"/>
        <end position="198"/>
    </location>
</feature>
<dbReference type="PANTHER" id="PTHR10110:SF195">
    <property type="entry name" value="NA(+)_H(+) ANTIPORTER NHAS2"/>
    <property type="match status" value="1"/>
</dbReference>
<dbReference type="PANTHER" id="PTHR10110">
    <property type="entry name" value="SODIUM/HYDROGEN EXCHANGER"/>
    <property type="match status" value="1"/>
</dbReference>
<accession>A0A1Y6BWF6</accession>
<comment type="subcellular location">
    <subcellularLocation>
        <location evidence="1">Cell membrane</location>
        <topology evidence="1">Multi-pass membrane protein</topology>
    </subcellularLocation>
</comment>
<evidence type="ECO:0000313" key="14">
    <source>
        <dbReference type="EMBL" id="SMF21837.1"/>
    </source>
</evidence>
<dbReference type="GO" id="GO:0051453">
    <property type="term" value="P:regulation of intracellular pH"/>
    <property type="evidence" value="ECO:0007669"/>
    <property type="project" value="TreeGrafter"/>
</dbReference>
<feature type="transmembrane region" description="Helical" evidence="12">
    <location>
        <begin position="261"/>
        <end position="279"/>
    </location>
</feature>
<organism evidence="14 15">
    <name type="scientific">Tistlia consotensis USBA 355</name>
    <dbReference type="NCBI Taxonomy" id="560819"/>
    <lineage>
        <taxon>Bacteria</taxon>
        <taxon>Pseudomonadati</taxon>
        <taxon>Pseudomonadota</taxon>
        <taxon>Alphaproteobacteria</taxon>
        <taxon>Rhodospirillales</taxon>
        <taxon>Rhodovibrionaceae</taxon>
        <taxon>Tistlia</taxon>
    </lineage>
</organism>
<feature type="transmembrane region" description="Helical" evidence="12">
    <location>
        <begin position="6"/>
        <end position="26"/>
    </location>
</feature>
<evidence type="ECO:0000256" key="11">
    <source>
        <dbReference type="ARBA" id="ARBA00023201"/>
    </source>
</evidence>
<evidence type="ECO:0000256" key="2">
    <source>
        <dbReference type="ARBA" id="ARBA00007367"/>
    </source>
</evidence>
<dbReference type="Gene3D" id="6.10.140.1330">
    <property type="match status" value="1"/>
</dbReference>
<keyword evidence="5" id="KW-1003">Cell membrane</keyword>
<comment type="similarity">
    <text evidence="2">Belongs to the monovalent cation:proton antiporter 1 (CPA1) transporter (TC 2.A.36) family.</text>
</comment>
<feature type="transmembrane region" description="Helical" evidence="12">
    <location>
        <begin position="138"/>
        <end position="158"/>
    </location>
</feature>
<keyword evidence="15" id="KW-1185">Reference proteome</keyword>
<keyword evidence="4" id="KW-0050">Antiport</keyword>
<dbReference type="GO" id="GO:0015385">
    <property type="term" value="F:sodium:proton antiporter activity"/>
    <property type="evidence" value="ECO:0007669"/>
    <property type="project" value="InterPro"/>
</dbReference>
<evidence type="ECO:0000256" key="1">
    <source>
        <dbReference type="ARBA" id="ARBA00004651"/>
    </source>
</evidence>
<feature type="transmembrane region" description="Helical" evidence="12">
    <location>
        <begin position="392"/>
        <end position="411"/>
    </location>
</feature>
<dbReference type="GO" id="GO:0098719">
    <property type="term" value="P:sodium ion import across plasma membrane"/>
    <property type="evidence" value="ECO:0007669"/>
    <property type="project" value="TreeGrafter"/>
</dbReference>
<feature type="transmembrane region" description="Helical" evidence="12">
    <location>
        <begin position="238"/>
        <end position="255"/>
    </location>
</feature>
<feature type="transmembrane region" description="Helical" evidence="12">
    <location>
        <begin position="35"/>
        <end position="54"/>
    </location>
</feature>
<feature type="transmembrane region" description="Helical" evidence="12">
    <location>
        <begin position="324"/>
        <end position="348"/>
    </location>
</feature>
<dbReference type="InterPro" id="IPR018422">
    <property type="entry name" value="Cation/H_exchanger_CPA1"/>
</dbReference>
<keyword evidence="6 12" id="KW-0812">Transmembrane</keyword>
<name>A0A1Y6BWF6_9PROT</name>
<evidence type="ECO:0000256" key="7">
    <source>
        <dbReference type="ARBA" id="ARBA00022989"/>
    </source>
</evidence>
<feature type="transmembrane region" description="Helical" evidence="12">
    <location>
        <begin position="74"/>
        <end position="92"/>
    </location>
</feature>
<evidence type="ECO:0000256" key="6">
    <source>
        <dbReference type="ARBA" id="ARBA00022692"/>
    </source>
</evidence>